<keyword evidence="2" id="KW-1185">Reference proteome</keyword>
<organism evidence="1 2">
    <name type="scientific">Smallanthus sonchifolius</name>
    <dbReference type="NCBI Taxonomy" id="185202"/>
    <lineage>
        <taxon>Eukaryota</taxon>
        <taxon>Viridiplantae</taxon>
        <taxon>Streptophyta</taxon>
        <taxon>Embryophyta</taxon>
        <taxon>Tracheophyta</taxon>
        <taxon>Spermatophyta</taxon>
        <taxon>Magnoliopsida</taxon>
        <taxon>eudicotyledons</taxon>
        <taxon>Gunneridae</taxon>
        <taxon>Pentapetalae</taxon>
        <taxon>asterids</taxon>
        <taxon>campanulids</taxon>
        <taxon>Asterales</taxon>
        <taxon>Asteraceae</taxon>
        <taxon>Asteroideae</taxon>
        <taxon>Heliantheae alliance</taxon>
        <taxon>Millerieae</taxon>
        <taxon>Smallanthus</taxon>
    </lineage>
</organism>
<proteinExistence type="predicted"/>
<name>A0ACB9JZT5_9ASTR</name>
<evidence type="ECO:0000313" key="1">
    <source>
        <dbReference type="EMBL" id="KAI3825571.1"/>
    </source>
</evidence>
<reference evidence="2" key="1">
    <citation type="journal article" date="2022" name="Mol. Ecol. Resour.">
        <title>The genomes of chicory, endive, great burdock and yacon provide insights into Asteraceae palaeo-polyploidization history and plant inulin production.</title>
        <authorList>
            <person name="Fan W."/>
            <person name="Wang S."/>
            <person name="Wang H."/>
            <person name="Wang A."/>
            <person name="Jiang F."/>
            <person name="Liu H."/>
            <person name="Zhao H."/>
            <person name="Xu D."/>
            <person name="Zhang Y."/>
        </authorList>
    </citation>
    <scope>NUCLEOTIDE SEQUENCE [LARGE SCALE GENOMIC DNA]</scope>
    <source>
        <strain evidence="2">cv. Yunnan</strain>
    </source>
</reference>
<sequence length="264" mass="30093">MEIHNPLQLLPLMSNMKLKEQPKVPCQMETEVDRISNLPGHIIDKILSLVTLRDAVRTCILSSVNFEKTFLLSTVSIGLYVNIGNDHELTLGTTSKLIKFFASLPSIQRLEIQSFFLKFLAADMVPRRLPSACMDLNYLSLRIYFNDMDECLAALCILRSSPCLLELELLARPDEQPAPKGVAKNLQEEDYQNCFFTQLRFVKIAGIFGVPRELNFINFLLANSPMLERMTVKPATQDGGWEMLKELLRFRRASVHAEIIYLDP</sequence>
<accession>A0ACB9JZT5</accession>
<protein>
    <submittedName>
        <fullName evidence="1">Uncharacterized protein</fullName>
    </submittedName>
</protein>
<evidence type="ECO:0000313" key="2">
    <source>
        <dbReference type="Proteomes" id="UP001056120"/>
    </source>
</evidence>
<dbReference type="Proteomes" id="UP001056120">
    <property type="component" value="Linkage Group LG02"/>
</dbReference>
<comment type="caution">
    <text evidence="1">The sequence shown here is derived from an EMBL/GenBank/DDBJ whole genome shotgun (WGS) entry which is preliminary data.</text>
</comment>
<dbReference type="EMBL" id="CM042019">
    <property type="protein sequence ID" value="KAI3825571.1"/>
    <property type="molecule type" value="Genomic_DNA"/>
</dbReference>
<reference evidence="1 2" key="2">
    <citation type="journal article" date="2022" name="Mol. Ecol. Resour.">
        <title>The genomes of chicory, endive, great burdock and yacon provide insights into Asteraceae paleo-polyploidization history and plant inulin production.</title>
        <authorList>
            <person name="Fan W."/>
            <person name="Wang S."/>
            <person name="Wang H."/>
            <person name="Wang A."/>
            <person name="Jiang F."/>
            <person name="Liu H."/>
            <person name="Zhao H."/>
            <person name="Xu D."/>
            <person name="Zhang Y."/>
        </authorList>
    </citation>
    <scope>NUCLEOTIDE SEQUENCE [LARGE SCALE GENOMIC DNA]</scope>
    <source>
        <strain evidence="2">cv. Yunnan</strain>
        <tissue evidence="1">Leaves</tissue>
    </source>
</reference>
<gene>
    <name evidence="1" type="ORF">L1987_07062</name>
</gene>